<keyword evidence="4" id="KW-1185">Reference proteome</keyword>
<proteinExistence type="predicted"/>
<evidence type="ECO:0000313" key="4">
    <source>
        <dbReference type="Proteomes" id="UP000319213"/>
    </source>
</evidence>
<comment type="caution">
    <text evidence="3">The sequence shown here is derived from an EMBL/GenBank/DDBJ whole genome shotgun (WGS) entry which is preliminary data.</text>
</comment>
<dbReference type="Proteomes" id="UP000319213">
    <property type="component" value="Unassembled WGS sequence"/>
</dbReference>
<dbReference type="EMBL" id="VFPQ01000001">
    <property type="protein sequence ID" value="TQM74391.1"/>
    <property type="molecule type" value="Genomic_DNA"/>
</dbReference>
<dbReference type="OrthoDB" id="3544063at2"/>
<feature type="transmembrane region" description="Helical" evidence="1">
    <location>
        <begin position="196"/>
        <end position="215"/>
    </location>
</feature>
<dbReference type="InterPro" id="IPR025565">
    <property type="entry name" value="DUF4328"/>
</dbReference>
<reference evidence="3 4" key="1">
    <citation type="submission" date="2019-06" db="EMBL/GenBank/DDBJ databases">
        <title>Sequencing the genomes of 1000 actinobacteria strains.</title>
        <authorList>
            <person name="Klenk H.-P."/>
        </authorList>
    </citation>
    <scope>NUCLEOTIDE SEQUENCE [LARGE SCALE GENOMIC DNA]</scope>
    <source>
        <strain evidence="3 4">DSM 43186</strain>
    </source>
</reference>
<keyword evidence="1" id="KW-0472">Membrane</keyword>
<sequence>MRATLSSNGSSTGFASGSFTGLSARLAAWLPGRRATWSSAGRYAVRVYVALAVLVLAMAALVIFEETRGGPLAARIAAIDGDPRAPGAEEITGELTAFALLVLAVAVAWAAAAVTYLRWLGQMRRSALRAWLIPIVNLVAPPFALHAAWREADPPAGRRHRPVLLVAWWLSWLAALATVTISLVAGDDGLTGLGPAAVTVTALAAALCAATVREVTRAGVAPRRRPVARIAAAPLAAPVAPPSTVPGNGGPVAGG</sequence>
<gene>
    <name evidence="3" type="ORF">FHX40_1062</name>
</gene>
<keyword evidence="1" id="KW-0812">Transmembrane</keyword>
<dbReference type="RefSeq" id="WP_142258571.1">
    <property type="nucleotide sequence ID" value="NZ_BMPV01000006.1"/>
</dbReference>
<dbReference type="Pfam" id="PF14219">
    <property type="entry name" value="DUF4328"/>
    <property type="match status" value="1"/>
</dbReference>
<feature type="domain" description="DUF4328" evidence="2">
    <location>
        <begin position="98"/>
        <end position="212"/>
    </location>
</feature>
<feature type="transmembrane region" description="Helical" evidence="1">
    <location>
        <begin position="163"/>
        <end position="184"/>
    </location>
</feature>
<evidence type="ECO:0000259" key="2">
    <source>
        <dbReference type="Pfam" id="PF14219"/>
    </source>
</evidence>
<dbReference type="AlphaFoldDB" id="A0A543IV09"/>
<evidence type="ECO:0000256" key="1">
    <source>
        <dbReference type="SAM" id="Phobius"/>
    </source>
</evidence>
<name>A0A543IV09_9ACTN</name>
<evidence type="ECO:0000313" key="3">
    <source>
        <dbReference type="EMBL" id="TQM74391.1"/>
    </source>
</evidence>
<feature type="transmembrane region" description="Helical" evidence="1">
    <location>
        <begin position="43"/>
        <end position="64"/>
    </location>
</feature>
<feature type="transmembrane region" description="Helical" evidence="1">
    <location>
        <begin position="97"/>
        <end position="119"/>
    </location>
</feature>
<organism evidence="3 4">
    <name type="scientific">Thermopolyspora flexuosa</name>
    <dbReference type="NCBI Taxonomy" id="103836"/>
    <lineage>
        <taxon>Bacteria</taxon>
        <taxon>Bacillati</taxon>
        <taxon>Actinomycetota</taxon>
        <taxon>Actinomycetes</taxon>
        <taxon>Streptosporangiales</taxon>
        <taxon>Streptosporangiaceae</taxon>
        <taxon>Thermopolyspora</taxon>
    </lineage>
</organism>
<accession>A0A543IV09</accession>
<protein>
    <submittedName>
        <fullName evidence="3">Uncharacterized protein DUF4328</fullName>
    </submittedName>
</protein>
<keyword evidence="1" id="KW-1133">Transmembrane helix</keyword>